<accession>A0ACB9KDE7</accession>
<proteinExistence type="predicted"/>
<dbReference type="Proteomes" id="UP001056120">
    <property type="component" value="Linkage Group LG01"/>
</dbReference>
<protein>
    <submittedName>
        <fullName evidence="1">Uncharacterized protein</fullName>
    </submittedName>
</protein>
<organism evidence="1 2">
    <name type="scientific">Smallanthus sonchifolius</name>
    <dbReference type="NCBI Taxonomy" id="185202"/>
    <lineage>
        <taxon>Eukaryota</taxon>
        <taxon>Viridiplantae</taxon>
        <taxon>Streptophyta</taxon>
        <taxon>Embryophyta</taxon>
        <taxon>Tracheophyta</taxon>
        <taxon>Spermatophyta</taxon>
        <taxon>Magnoliopsida</taxon>
        <taxon>eudicotyledons</taxon>
        <taxon>Gunneridae</taxon>
        <taxon>Pentapetalae</taxon>
        <taxon>asterids</taxon>
        <taxon>campanulids</taxon>
        <taxon>Asterales</taxon>
        <taxon>Asteraceae</taxon>
        <taxon>Asteroideae</taxon>
        <taxon>Heliantheae alliance</taxon>
        <taxon>Millerieae</taxon>
        <taxon>Smallanthus</taxon>
    </lineage>
</organism>
<dbReference type="EMBL" id="CM042018">
    <property type="protein sequence ID" value="KAI3830287.1"/>
    <property type="molecule type" value="Genomic_DNA"/>
</dbReference>
<evidence type="ECO:0000313" key="1">
    <source>
        <dbReference type="EMBL" id="KAI3830287.1"/>
    </source>
</evidence>
<comment type="caution">
    <text evidence="1">The sequence shown here is derived from an EMBL/GenBank/DDBJ whole genome shotgun (WGS) entry which is preliminary data.</text>
</comment>
<reference evidence="1 2" key="2">
    <citation type="journal article" date="2022" name="Mol. Ecol. Resour.">
        <title>The genomes of chicory, endive, great burdock and yacon provide insights into Asteraceae paleo-polyploidization history and plant inulin production.</title>
        <authorList>
            <person name="Fan W."/>
            <person name="Wang S."/>
            <person name="Wang H."/>
            <person name="Wang A."/>
            <person name="Jiang F."/>
            <person name="Liu H."/>
            <person name="Zhao H."/>
            <person name="Xu D."/>
            <person name="Zhang Y."/>
        </authorList>
    </citation>
    <scope>NUCLEOTIDE SEQUENCE [LARGE SCALE GENOMIC DNA]</scope>
    <source>
        <strain evidence="2">cv. Yunnan</strain>
        <tissue evidence="1">Leaves</tissue>
    </source>
</reference>
<evidence type="ECO:0000313" key="2">
    <source>
        <dbReference type="Proteomes" id="UP001056120"/>
    </source>
</evidence>
<sequence>MFTLLLSFCIKCDIYFANEQIVGRKTNWPELLGMKAEDAEKKIKEEMPRATVHVIPHDSFVTMDFVSNRVRLFVDSSQNVIKAPKIG</sequence>
<gene>
    <name evidence="1" type="ORF">L1987_04425</name>
</gene>
<keyword evidence="2" id="KW-1185">Reference proteome</keyword>
<reference evidence="2" key="1">
    <citation type="journal article" date="2022" name="Mol. Ecol. Resour.">
        <title>The genomes of chicory, endive, great burdock and yacon provide insights into Asteraceae palaeo-polyploidization history and plant inulin production.</title>
        <authorList>
            <person name="Fan W."/>
            <person name="Wang S."/>
            <person name="Wang H."/>
            <person name="Wang A."/>
            <person name="Jiang F."/>
            <person name="Liu H."/>
            <person name="Zhao H."/>
            <person name="Xu D."/>
            <person name="Zhang Y."/>
        </authorList>
    </citation>
    <scope>NUCLEOTIDE SEQUENCE [LARGE SCALE GENOMIC DNA]</scope>
    <source>
        <strain evidence="2">cv. Yunnan</strain>
    </source>
</reference>
<name>A0ACB9KDE7_9ASTR</name>